<evidence type="ECO:0000256" key="4">
    <source>
        <dbReference type="ARBA" id="ARBA00022729"/>
    </source>
</evidence>
<organism evidence="9 10">
    <name type="scientific">Nelumbo nucifera</name>
    <name type="common">Sacred lotus</name>
    <dbReference type="NCBI Taxonomy" id="4432"/>
    <lineage>
        <taxon>Eukaryota</taxon>
        <taxon>Viridiplantae</taxon>
        <taxon>Streptophyta</taxon>
        <taxon>Embryophyta</taxon>
        <taxon>Tracheophyta</taxon>
        <taxon>Spermatophyta</taxon>
        <taxon>Magnoliopsida</taxon>
        <taxon>Proteales</taxon>
        <taxon>Nelumbonaceae</taxon>
        <taxon>Nelumbo</taxon>
    </lineage>
</organism>
<sequence length="189" mass="21009">MWLQNQKSLFGLDISSSGISDTVPQWFWNQISRVSYLNLSNNQLHGKLPELSLQLASLVYIDLGSNRFEGPLPKFSAKLITLDMSGNLFSGTWAILCEIGSENSLSYLDLSENLLFGKLPDCWMYWPKLEVLILNNNSLSGEIPGSVGSLTMFKSLHLRSNNFSGELPSALKNCTQLATAELGQNSFIR</sequence>
<protein>
    <submittedName>
        <fullName evidence="10">Leucine-rich repeat receptor protein kinase EMS1-like</fullName>
    </submittedName>
</protein>
<keyword evidence="6" id="KW-1133">Transmembrane helix</keyword>
<evidence type="ECO:0000256" key="6">
    <source>
        <dbReference type="ARBA" id="ARBA00022989"/>
    </source>
</evidence>
<evidence type="ECO:0000256" key="5">
    <source>
        <dbReference type="ARBA" id="ARBA00022737"/>
    </source>
</evidence>
<evidence type="ECO:0000313" key="10">
    <source>
        <dbReference type="RefSeq" id="XP_019053154.1"/>
    </source>
</evidence>
<dbReference type="Gene3D" id="3.80.10.10">
    <property type="entry name" value="Ribonuclease Inhibitor"/>
    <property type="match status" value="1"/>
</dbReference>
<keyword evidence="3" id="KW-0812">Transmembrane</keyword>
<keyword evidence="2" id="KW-0433">Leucine-rich repeat</keyword>
<dbReference type="OrthoDB" id="1435034at2759"/>
<dbReference type="InterPro" id="IPR032675">
    <property type="entry name" value="LRR_dom_sf"/>
</dbReference>
<keyword evidence="8" id="KW-0325">Glycoprotein</keyword>
<evidence type="ECO:0000256" key="2">
    <source>
        <dbReference type="ARBA" id="ARBA00022614"/>
    </source>
</evidence>
<evidence type="ECO:0000256" key="1">
    <source>
        <dbReference type="ARBA" id="ARBA00004479"/>
    </source>
</evidence>
<keyword evidence="4" id="KW-0732">Signal</keyword>
<dbReference type="GO" id="GO:0016020">
    <property type="term" value="C:membrane"/>
    <property type="evidence" value="ECO:0007669"/>
    <property type="project" value="UniProtKB-SubCell"/>
</dbReference>
<evidence type="ECO:0000313" key="9">
    <source>
        <dbReference type="Proteomes" id="UP000189703"/>
    </source>
</evidence>
<dbReference type="Pfam" id="PF13855">
    <property type="entry name" value="LRR_8"/>
    <property type="match status" value="2"/>
</dbReference>
<dbReference type="Proteomes" id="UP000189703">
    <property type="component" value="Unplaced"/>
</dbReference>
<keyword evidence="7" id="KW-0472">Membrane</keyword>
<dbReference type="AlphaFoldDB" id="A0A1U8Q2W9"/>
<reference evidence="10" key="1">
    <citation type="submission" date="2025-08" db="UniProtKB">
        <authorList>
            <consortium name="RefSeq"/>
        </authorList>
    </citation>
    <scope>IDENTIFICATION</scope>
</reference>
<dbReference type="InterPro" id="IPR001611">
    <property type="entry name" value="Leu-rich_rpt"/>
</dbReference>
<dbReference type="KEGG" id="nnu:109114636"/>
<gene>
    <name evidence="10" type="primary">LOC109114636</name>
</gene>
<evidence type="ECO:0000256" key="3">
    <source>
        <dbReference type="ARBA" id="ARBA00022692"/>
    </source>
</evidence>
<dbReference type="STRING" id="4432.A0A1U8Q2W9"/>
<evidence type="ECO:0000256" key="7">
    <source>
        <dbReference type="ARBA" id="ARBA00023136"/>
    </source>
</evidence>
<dbReference type="OMA" id="WAILCEI"/>
<accession>A0A1U8Q2W9</accession>
<name>A0A1U8Q2W9_NELNU</name>
<evidence type="ECO:0000256" key="8">
    <source>
        <dbReference type="ARBA" id="ARBA00023180"/>
    </source>
</evidence>
<keyword evidence="5" id="KW-0677">Repeat</keyword>
<dbReference type="PANTHER" id="PTHR48063:SF112">
    <property type="entry name" value="RECEPTOR LIKE PROTEIN 30-LIKE"/>
    <property type="match status" value="1"/>
</dbReference>
<dbReference type="SUPFAM" id="SSF52058">
    <property type="entry name" value="L domain-like"/>
    <property type="match status" value="1"/>
</dbReference>
<dbReference type="PANTHER" id="PTHR48063">
    <property type="entry name" value="LRR RECEPTOR-LIKE KINASE"/>
    <property type="match status" value="1"/>
</dbReference>
<comment type="subcellular location">
    <subcellularLocation>
        <location evidence="1">Membrane</location>
        <topology evidence="1">Single-pass type I membrane protein</topology>
    </subcellularLocation>
</comment>
<dbReference type="InterPro" id="IPR046956">
    <property type="entry name" value="RLP23-like"/>
</dbReference>
<proteinExistence type="predicted"/>
<dbReference type="FunFam" id="3.80.10.10:FF:000383">
    <property type="entry name" value="Leucine-rich repeat receptor protein kinase EMS1"/>
    <property type="match status" value="1"/>
</dbReference>
<dbReference type="GeneID" id="109114636"/>
<keyword evidence="9" id="KW-1185">Reference proteome</keyword>
<dbReference type="RefSeq" id="XP_019053154.1">
    <property type="nucleotide sequence ID" value="XM_019197609.1"/>
</dbReference>